<sequence length="610" mass="69109">ESGSNEIGGDFDLYMDENGKERKRNRPLPIFLKFLDVKYKVTHSQTASWKSLWRIKKAPSLEKEILHGISGSVSPGEFLAMMGPSGSGKTTLLSLLGGRNNQHITGKVTYNDRPFHKSLKRRIGFVTQDDVLYPHLTVRETLVYAALLTLPRDIRKQHKIERADQVIQDLRLERCRDTRVGGPFLRGISGGERKRVCIGHELLMDPPLILLDEPTSGLDSTTALRTIQILKNIALRGRTVITTIHQPSSRVFHSFDKLILLSEGHLIYFGKGTSSLDYFSSLGFNPQIPMNPADFLLDLCSGNMDDISMPPTLKQHTVKTKDIRQHMIDAYKSMSLGKVEVTGPPQKLAENFEQSEDRREWGATWLDQFSVLMIRGLKDRRHEYLSWIRFIQVFAVALLSGCLWWQSKINTEKQLLDQVGLLFFISMFWGYFPLFTAIFTFPQERALLMKERGSDMYRLSSYFLARTLGDLPLDLILNFFFMVIVYFMTHLRMSIATFCLTLIASFLNVITSQGLGLAIGASFMDMKKATTVASVVVLAFVTSGGYFVQHIPAFIKWLKYCSFQYYILKLLIKVQYNGNKVYDCGSSSGCKLFSSSPVFHGTSLEGGGQE</sequence>
<dbReference type="GO" id="GO:0016887">
    <property type="term" value="F:ATP hydrolysis activity"/>
    <property type="evidence" value="ECO:0007669"/>
    <property type="project" value="InterPro"/>
</dbReference>
<dbReference type="CDD" id="cd03213">
    <property type="entry name" value="ABCG_EPDR"/>
    <property type="match status" value="1"/>
</dbReference>
<feature type="transmembrane region" description="Helical" evidence="9">
    <location>
        <begin position="529"/>
        <end position="548"/>
    </location>
</feature>
<dbReference type="Pfam" id="PF01061">
    <property type="entry name" value="ABC2_membrane"/>
    <property type="match status" value="1"/>
</dbReference>
<dbReference type="Pfam" id="PF00005">
    <property type="entry name" value="ABC_tran"/>
    <property type="match status" value="1"/>
</dbReference>
<evidence type="ECO:0000256" key="6">
    <source>
        <dbReference type="ARBA" id="ARBA00022840"/>
    </source>
</evidence>
<keyword evidence="6" id="KW-0067">ATP-binding</keyword>
<evidence type="ECO:0000313" key="11">
    <source>
        <dbReference type="EMBL" id="KAH9307874.1"/>
    </source>
</evidence>
<dbReference type="Gene3D" id="3.40.50.300">
    <property type="entry name" value="P-loop containing nucleotide triphosphate hydrolases"/>
    <property type="match status" value="1"/>
</dbReference>
<keyword evidence="3" id="KW-0813">Transport</keyword>
<protein>
    <recommendedName>
        <fullName evidence="10">ABC transporter domain-containing protein</fullName>
    </recommendedName>
</protein>
<evidence type="ECO:0000313" key="12">
    <source>
        <dbReference type="Proteomes" id="UP000824469"/>
    </source>
</evidence>
<accession>A0AA38FPW5</accession>
<dbReference type="PANTHER" id="PTHR48041:SF94">
    <property type="entry name" value="ABC TRANSPORTER G FAMILY MEMBER 22"/>
    <property type="match status" value="1"/>
</dbReference>
<keyword evidence="5" id="KW-0547">Nucleotide-binding</keyword>
<feature type="transmembrane region" description="Helical" evidence="9">
    <location>
        <begin position="463"/>
        <end position="489"/>
    </location>
</feature>
<evidence type="ECO:0000256" key="4">
    <source>
        <dbReference type="ARBA" id="ARBA00022692"/>
    </source>
</evidence>
<keyword evidence="7 9" id="KW-1133">Transmembrane helix</keyword>
<reference evidence="11 12" key="1">
    <citation type="journal article" date="2021" name="Nat. Plants">
        <title>The Taxus genome provides insights into paclitaxel biosynthesis.</title>
        <authorList>
            <person name="Xiong X."/>
            <person name="Gou J."/>
            <person name="Liao Q."/>
            <person name="Li Y."/>
            <person name="Zhou Q."/>
            <person name="Bi G."/>
            <person name="Li C."/>
            <person name="Du R."/>
            <person name="Wang X."/>
            <person name="Sun T."/>
            <person name="Guo L."/>
            <person name="Liang H."/>
            <person name="Lu P."/>
            <person name="Wu Y."/>
            <person name="Zhang Z."/>
            <person name="Ro D.K."/>
            <person name="Shang Y."/>
            <person name="Huang S."/>
            <person name="Yan J."/>
        </authorList>
    </citation>
    <scope>NUCLEOTIDE SEQUENCE [LARGE SCALE GENOMIC DNA]</scope>
    <source>
        <strain evidence="11">Ta-2019</strain>
    </source>
</reference>
<comment type="caution">
    <text evidence="11">The sequence shown here is derived from an EMBL/GenBank/DDBJ whole genome shotgun (WGS) entry which is preliminary data.</text>
</comment>
<feature type="domain" description="ABC transporter" evidence="10">
    <location>
        <begin position="32"/>
        <end position="288"/>
    </location>
</feature>
<feature type="transmembrane region" description="Helical" evidence="9">
    <location>
        <begin position="419"/>
        <end position="442"/>
    </location>
</feature>
<feature type="transmembrane region" description="Helical" evidence="9">
    <location>
        <begin position="495"/>
        <end position="517"/>
    </location>
</feature>
<keyword evidence="8 9" id="KW-0472">Membrane</keyword>
<evidence type="ECO:0000256" key="7">
    <source>
        <dbReference type="ARBA" id="ARBA00022989"/>
    </source>
</evidence>
<keyword evidence="12" id="KW-1185">Reference proteome</keyword>
<proteinExistence type="inferred from homology"/>
<dbReference type="InterPro" id="IPR043926">
    <property type="entry name" value="ABCG_dom"/>
</dbReference>
<dbReference type="GO" id="GO:0005524">
    <property type="term" value="F:ATP binding"/>
    <property type="evidence" value="ECO:0007669"/>
    <property type="project" value="UniProtKB-KW"/>
</dbReference>
<name>A0AA38FPW5_TAXCH</name>
<evidence type="ECO:0000256" key="1">
    <source>
        <dbReference type="ARBA" id="ARBA00004141"/>
    </source>
</evidence>
<dbReference type="InterPro" id="IPR003439">
    <property type="entry name" value="ABC_transporter-like_ATP-bd"/>
</dbReference>
<dbReference type="InterPro" id="IPR027417">
    <property type="entry name" value="P-loop_NTPase"/>
</dbReference>
<comment type="subcellular location">
    <subcellularLocation>
        <location evidence="1">Membrane</location>
        <topology evidence="1">Multi-pass membrane protein</topology>
    </subcellularLocation>
</comment>
<evidence type="ECO:0000259" key="10">
    <source>
        <dbReference type="PROSITE" id="PS50893"/>
    </source>
</evidence>
<evidence type="ECO:0000256" key="9">
    <source>
        <dbReference type="SAM" id="Phobius"/>
    </source>
</evidence>
<gene>
    <name evidence="11" type="ORF">KI387_035785</name>
</gene>
<dbReference type="Proteomes" id="UP000824469">
    <property type="component" value="Unassembled WGS sequence"/>
</dbReference>
<dbReference type="PANTHER" id="PTHR48041">
    <property type="entry name" value="ABC TRANSPORTER G FAMILY MEMBER 28"/>
    <property type="match status" value="1"/>
</dbReference>
<dbReference type="AlphaFoldDB" id="A0AA38FPW5"/>
<dbReference type="GO" id="GO:0140359">
    <property type="term" value="F:ABC-type transporter activity"/>
    <property type="evidence" value="ECO:0007669"/>
    <property type="project" value="InterPro"/>
</dbReference>
<dbReference type="InterPro" id="IPR013525">
    <property type="entry name" value="ABC2_TM"/>
</dbReference>
<dbReference type="InterPro" id="IPR050352">
    <property type="entry name" value="ABCG_transporters"/>
</dbReference>
<dbReference type="PROSITE" id="PS50893">
    <property type="entry name" value="ABC_TRANSPORTER_2"/>
    <property type="match status" value="1"/>
</dbReference>
<feature type="transmembrane region" description="Helical" evidence="9">
    <location>
        <begin position="387"/>
        <end position="407"/>
    </location>
</feature>
<comment type="similarity">
    <text evidence="2">Belongs to the ABC transporter superfamily. ABCG family. Eye pigment precursor importer (TC 3.A.1.204) subfamily.</text>
</comment>
<evidence type="ECO:0000256" key="8">
    <source>
        <dbReference type="ARBA" id="ARBA00023136"/>
    </source>
</evidence>
<organism evidence="11 12">
    <name type="scientific">Taxus chinensis</name>
    <name type="common">Chinese yew</name>
    <name type="synonym">Taxus wallichiana var. chinensis</name>
    <dbReference type="NCBI Taxonomy" id="29808"/>
    <lineage>
        <taxon>Eukaryota</taxon>
        <taxon>Viridiplantae</taxon>
        <taxon>Streptophyta</taxon>
        <taxon>Embryophyta</taxon>
        <taxon>Tracheophyta</taxon>
        <taxon>Spermatophyta</taxon>
        <taxon>Pinopsida</taxon>
        <taxon>Pinidae</taxon>
        <taxon>Conifers II</taxon>
        <taxon>Cupressales</taxon>
        <taxon>Taxaceae</taxon>
        <taxon>Taxus</taxon>
    </lineage>
</organism>
<keyword evidence="4 9" id="KW-0812">Transmembrane</keyword>
<evidence type="ECO:0000256" key="2">
    <source>
        <dbReference type="ARBA" id="ARBA00005814"/>
    </source>
</evidence>
<evidence type="ECO:0000256" key="3">
    <source>
        <dbReference type="ARBA" id="ARBA00022448"/>
    </source>
</evidence>
<dbReference type="OMA" id="MFWGYFP"/>
<dbReference type="Pfam" id="PF19055">
    <property type="entry name" value="ABC2_membrane_7"/>
    <property type="match status" value="1"/>
</dbReference>
<feature type="non-terminal residue" evidence="11">
    <location>
        <position position="1"/>
    </location>
</feature>
<dbReference type="SUPFAM" id="SSF52540">
    <property type="entry name" value="P-loop containing nucleoside triphosphate hydrolases"/>
    <property type="match status" value="1"/>
</dbReference>
<feature type="non-terminal residue" evidence="11">
    <location>
        <position position="610"/>
    </location>
</feature>
<dbReference type="GO" id="GO:0016020">
    <property type="term" value="C:membrane"/>
    <property type="evidence" value="ECO:0007669"/>
    <property type="project" value="UniProtKB-SubCell"/>
</dbReference>
<evidence type="ECO:0000256" key="5">
    <source>
        <dbReference type="ARBA" id="ARBA00022741"/>
    </source>
</evidence>
<dbReference type="EMBL" id="JAHRHJ020000007">
    <property type="protein sequence ID" value="KAH9307874.1"/>
    <property type="molecule type" value="Genomic_DNA"/>
</dbReference>
<dbReference type="SMART" id="SM00382">
    <property type="entry name" value="AAA"/>
    <property type="match status" value="1"/>
</dbReference>
<dbReference type="FunFam" id="3.40.50.300:FF:000337">
    <property type="entry name" value="ABC transporter G family member 22"/>
    <property type="match status" value="1"/>
</dbReference>
<dbReference type="InterPro" id="IPR003593">
    <property type="entry name" value="AAA+_ATPase"/>
</dbReference>